<keyword evidence="5 13" id="KW-1003">Cell membrane</keyword>
<dbReference type="PANTHER" id="PTHR12428">
    <property type="entry name" value="OXA1"/>
    <property type="match status" value="1"/>
</dbReference>
<comment type="subunit">
    <text evidence="13">Interacts with the Sec translocase complex via SecD. Specifically interacts with transmembrane segments of nascent integral membrane proteins during membrane integration.</text>
</comment>
<organism evidence="16 17">
    <name type="scientific">Candidatus Fokinia crypta</name>
    <dbReference type="NCBI Taxonomy" id="1920990"/>
    <lineage>
        <taxon>Bacteria</taxon>
        <taxon>Pseudomonadati</taxon>
        <taxon>Pseudomonadota</taxon>
        <taxon>Alphaproteobacteria</taxon>
        <taxon>Rickettsiales</taxon>
        <taxon>Candidatus Midichloriaceae</taxon>
        <taxon>Candidatus Fokinia</taxon>
    </lineage>
</organism>
<dbReference type="InterPro" id="IPR028053">
    <property type="entry name" value="Membr_insert_YidC_N"/>
</dbReference>
<comment type="function">
    <text evidence="13">Required for the insertion and/or proper folding and/or complex formation of integral membrane proteins into the membrane. Involved in integration of membrane proteins that insert both dependently and independently of the Sec translocase complex, as well as at least some lipoproteins. Aids folding of multispanning membrane proteins.</text>
</comment>
<evidence type="ECO:0000256" key="6">
    <source>
        <dbReference type="ARBA" id="ARBA00022692"/>
    </source>
</evidence>
<dbReference type="NCBIfam" id="TIGR03593">
    <property type="entry name" value="yidC_nterm"/>
    <property type="match status" value="1"/>
</dbReference>
<evidence type="ECO:0000256" key="4">
    <source>
        <dbReference type="ARBA" id="ARBA00022448"/>
    </source>
</evidence>
<sequence length="557" mass="64563">MHVMYTICKKFHLDMDKKFFAVLLLCISLLIGWQIFVVPFFIKDSEKQEALARKYEYLEQSVDLTEDTTLQNVNLIDIENDLIRVRINPLGVILHEVNLKKFSDHNGEAVDLLYNKHNSPQNYKCIFGLHSTSSEQLPEDFYPSAQSNWNLYKATRDSATLEFQNKYGVKFYISFEIGENYVLSVKYWFDGKFPIKITTYPSVKIQKNTKEYQYSIMYFKNDKLYEIGQSDDERLAANDIKWLGIGEKYWLLATFFHQTSSMKFIAKSVEVEGTKLIGYRVMMRANNALSLGEKSEILLFMGPKQHSIVQQCEEKYSLTLFRKNMDFGVLYFIVVPIYTLLMEINKLTNNFGVSIILLTIIIKTLLAPIAYSGAKNTRKISLITPEIEKIKQQYGNDKIAAHNATMTLYKRYKIKPLRTLLMLLIQLPIFFSLYKIFSIAIEMRHAPFAFWITDLSIPDPSNIFNLFGLLNISLPSILNLNLLSLLMAGTLFIQQKVQMHGVPQSPEHSLAFKIMPVIMLFVSLSFPSGLMIYWITSNVFSIVQQFYMRYALNNIKL</sequence>
<gene>
    <name evidence="13" type="primary">yidC</name>
    <name evidence="16" type="ORF">Fokcrypt_00500</name>
</gene>
<evidence type="ECO:0000313" key="16">
    <source>
        <dbReference type="EMBL" id="WPX97973.1"/>
    </source>
</evidence>
<keyword evidence="9 13" id="KW-0472">Membrane</keyword>
<keyword evidence="10 13" id="KW-0143">Chaperone</keyword>
<dbReference type="Gene3D" id="2.70.98.90">
    <property type="match status" value="1"/>
</dbReference>
<proteinExistence type="inferred from homology"/>
<keyword evidence="7 13" id="KW-0653">Protein transport</keyword>
<dbReference type="PRINTS" id="PR00701">
    <property type="entry name" value="60KDINNERMP"/>
</dbReference>
<dbReference type="PRINTS" id="PR01900">
    <property type="entry name" value="YIDCPROTEIN"/>
</dbReference>
<dbReference type="InterPro" id="IPR028055">
    <property type="entry name" value="YidC/Oxa/ALB_C"/>
</dbReference>
<dbReference type="PANTHER" id="PTHR12428:SF65">
    <property type="entry name" value="CYTOCHROME C OXIDASE ASSEMBLY PROTEIN COX18, MITOCHONDRIAL"/>
    <property type="match status" value="1"/>
</dbReference>
<dbReference type="CDD" id="cd20070">
    <property type="entry name" value="5TM_YidC_Alb3"/>
    <property type="match status" value="1"/>
</dbReference>
<feature type="domain" description="Membrane insertase YidC N-terminal" evidence="15">
    <location>
        <begin position="76"/>
        <end position="339"/>
    </location>
</feature>
<keyword evidence="6 13" id="KW-0812">Transmembrane</keyword>
<feature type="transmembrane region" description="Helical" evidence="13">
    <location>
        <begin position="514"/>
        <end position="535"/>
    </location>
</feature>
<accession>A0ABZ0UPC1</accession>
<evidence type="ECO:0000256" key="1">
    <source>
        <dbReference type="ARBA" id="ARBA00004429"/>
    </source>
</evidence>
<keyword evidence="4 13" id="KW-0813">Transport</keyword>
<evidence type="ECO:0000259" key="15">
    <source>
        <dbReference type="Pfam" id="PF14849"/>
    </source>
</evidence>
<evidence type="ECO:0000256" key="8">
    <source>
        <dbReference type="ARBA" id="ARBA00022989"/>
    </source>
</evidence>
<keyword evidence="17" id="KW-1185">Reference proteome</keyword>
<dbReference type="NCBIfam" id="TIGR03592">
    <property type="entry name" value="yidC_oxa1_cterm"/>
    <property type="match status" value="1"/>
</dbReference>
<feature type="domain" description="Membrane insertase YidC/Oxa/ALB C-terminal" evidence="14">
    <location>
        <begin position="351"/>
        <end position="549"/>
    </location>
</feature>
<dbReference type="Proteomes" id="UP001325140">
    <property type="component" value="Chromosome"/>
</dbReference>
<dbReference type="HAMAP" id="MF_01810">
    <property type="entry name" value="YidC_type1"/>
    <property type="match status" value="1"/>
</dbReference>
<dbReference type="EMBL" id="CP110343">
    <property type="protein sequence ID" value="WPX97973.1"/>
    <property type="molecule type" value="Genomic_DNA"/>
</dbReference>
<feature type="transmembrane region" description="Helical" evidence="13">
    <location>
        <begin position="351"/>
        <end position="371"/>
    </location>
</feature>
<evidence type="ECO:0000256" key="10">
    <source>
        <dbReference type="ARBA" id="ARBA00023186"/>
    </source>
</evidence>
<reference evidence="16" key="1">
    <citation type="submission" date="2022-10" db="EMBL/GenBank/DDBJ databases">
        <title>Host association and intracellularity evolved multiple times independently in the Rickettsiales.</title>
        <authorList>
            <person name="Castelli M."/>
            <person name="Nardi T."/>
            <person name="Gammuto L."/>
            <person name="Bellinzona G."/>
            <person name="Sabaneyeva E."/>
            <person name="Potekhin A."/>
            <person name="Serra V."/>
            <person name="Petroni G."/>
            <person name="Sassera D."/>
        </authorList>
    </citation>
    <scope>NUCLEOTIDE SEQUENCE [LARGE SCALE GENOMIC DNA]</scope>
    <source>
        <strain evidence="16">US_Bl 11III1</strain>
    </source>
</reference>
<dbReference type="InterPro" id="IPR047196">
    <property type="entry name" value="YidC_ALB_C"/>
</dbReference>
<evidence type="ECO:0000256" key="9">
    <source>
        <dbReference type="ARBA" id="ARBA00023136"/>
    </source>
</evidence>
<evidence type="ECO:0000256" key="13">
    <source>
        <dbReference type="HAMAP-Rule" id="MF_01810"/>
    </source>
</evidence>
<name>A0ABZ0UPC1_9RICK</name>
<evidence type="ECO:0000256" key="3">
    <source>
        <dbReference type="ARBA" id="ARBA00015325"/>
    </source>
</evidence>
<evidence type="ECO:0000256" key="11">
    <source>
        <dbReference type="ARBA" id="ARBA00033245"/>
    </source>
</evidence>
<dbReference type="Pfam" id="PF02096">
    <property type="entry name" value="60KD_IMP"/>
    <property type="match status" value="1"/>
</dbReference>
<comment type="subcellular location">
    <subcellularLocation>
        <location evidence="1">Cell inner membrane</location>
        <topology evidence="1">Multi-pass membrane protein</topology>
    </subcellularLocation>
    <subcellularLocation>
        <location evidence="13">Cell membrane</location>
        <topology evidence="13">Multi-pass membrane protein</topology>
    </subcellularLocation>
</comment>
<protein>
    <recommendedName>
        <fullName evidence="3 13">Membrane protein insertase YidC</fullName>
    </recommendedName>
    <alternativeName>
        <fullName evidence="12 13">Foldase YidC</fullName>
    </alternativeName>
    <alternativeName>
        <fullName evidence="11 13">Membrane integrase YidC</fullName>
    </alternativeName>
    <alternativeName>
        <fullName evidence="13">Membrane protein YidC</fullName>
    </alternativeName>
</protein>
<keyword evidence="8 13" id="KW-1133">Transmembrane helix</keyword>
<evidence type="ECO:0000256" key="12">
    <source>
        <dbReference type="ARBA" id="ARBA00033342"/>
    </source>
</evidence>
<dbReference type="InterPro" id="IPR038221">
    <property type="entry name" value="YidC_periplasmic_sf"/>
</dbReference>
<evidence type="ECO:0000256" key="2">
    <source>
        <dbReference type="ARBA" id="ARBA00010527"/>
    </source>
</evidence>
<dbReference type="InterPro" id="IPR019998">
    <property type="entry name" value="Membr_insert_YidC"/>
</dbReference>
<feature type="transmembrane region" description="Helical" evidence="13">
    <location>
        <begin position="20"/>
        <end position="42"/>
    </location>
</feature>
<evidence type="ECO:0000256" key="5">
    <source>
        <dbReference type="ARBA" id="ARBA00022475"/>
    </source>
</evidence>
<feature type="transmembrane region" description="Helical" evidence="13">
    <location>
        <begin position="420"/>
        <end position="443"/>
    </location>
</feature>
<dbReference type="CDD" id="cd19961">
    <property type="entry name" value="EcYidC-like_peri"/>
    <property type="match status" value="1"/>
</dbReference>
<comment type="similarity">
    <text evidence="2 13">Belongs to the OXA1/ALB3/YidC family. Type 1 subfamily.</text>
</comment>
<evidence type="ECO:0000259" key="14">
    <source>
        <dbReference type="Pfam" id="PF02096"/>
    </source>
</evidence>
<feature type="transmembrane region" description="Helical" evidence="13">
    <location>
        <begin position="327"/>
        <end position="345"/>
    </location>
</feature>
<dbReference type="InterPro" id="IPR001708">
    <property type="entry name" value="YidC/ALB3/OXA1/COX18"/>
</dbReference>
<evidence type="ECO:0000256" key="7">
    <source>
        <dbReference type="ARBA" id="ARBA00022927"/>
    </source>
</evidence>
<feature type="transmembrane region" description="Helical" evidence="13">
    <location>
        <begin position="463"/>
        <end position="493"/>
    </location>
</feature>
<evidence type="ECO:0000313" key="17">
    <source>
        <dbReference type="Proteomes" id="UP001325140"/>
    </source>
</evidence>
<dbReference type="Pfam" id="PF14849">
    <property type="entry name" value="YidC_periplas"/>
    <property type="match status" value="1"/>
</dbReference>